<dbReference type="InterPro" id="IPR021869">
    <property type="entry name" value="RNase_Zc3h12_NYN"/>
</dbReference>
<evidence type="ECO:0000256" key="1">
    <source>
        <dbReference type="SAM" id="Coils"/>
    </source>
</evidence>
<feature type="coiled-coil region" evidence="1">
    <location>
        <begin position="227"/>
        <end position="254"/>
    </location>
</feature>
<name>A0A2V3INA8_9FLOR</name>
<dbReference type="OrthoDB" id="392925at2759"/>
<dbReference type="AlphaFoldDB" id="A0A2V3INA8"/>
<evidence type="ECO:0000259" key="2">
    <source>
        <dbReference type="Pfam" id="PF11977"/>
    </source>
</evidence>
<reference evidence="3 4" key="1">
    <citation type="journal article" date="2018" name="Mol. Biol. Evol.">
        <title>Analysis of the draft genome of the red seaweed Gracilariopsis chorda provides insights into genome size evolution in Rhodophyta.</title>
        <authorList>
            <person name="Lee J."/>
            <person name="Yang E.C."/>
            <person name="Graf L."/>
            <person name="Yang J.H."/>
            <person name="Qiu H."/>
            <person name="Zel Zion U."/>
            <person name="Chan C.X."/>
            <person name="Stephens T.G."/>
            <person name="Weber A.P.M."/>
            <person name="Boo G.H."/>
            <person name="Boo S.M."/>
            <person name="Kim K.M."/>
            <person name="Shin Y."/>
            <person name="Jung M."/>
            <person name="Lee S.J."/>
            <person name="Yim H.S."/>
            <person name="Lee J.H."/>
            <person name="Bhattacharya D."/>
            <person name="Yoon H.S."/>
        </authorList>
    </citation>
    <scope>NUCLEOTIDE SEQUENCE [LARGE SCALE GENOMIC DNA]</scope>
    <source>
        <strain evidence="3 4">SKKU-2015</strain>
        <tissue evidence="3">Whole body</tissue>
    </source>
</reference>
<dbReference type="Pfam" id="PF11977">
    <property type="entry name" value="RNase_Zc3h12a"/>
    <property type="match status" value="1"/>
</dbReference>
<accession>A0A2V3INA8</accession>
<organism evidence="3 4">
    <name type="scientific">Gracilariopsis chorda</name>
    <dbReference type="NCBI Taxonomy" id="448386"/>
    <lineage>
        <taxon>Eukaryota</taxon>
        <taxon>Rhodophyta</taxon>
        <taxon>Florideophyceae</taxon>
        <taxon>Rhodymeniophycidae</taxon>
        <taxon>Gracilariales</taxon>
        <taxon>Gracilariaceae</taxon>
        <taxon>Gracilariopsis</taxon>
    </lineage>
</organism>
<protein>
    <recommendedName>
        <fullName evidence="2">RNase NYN domain-containing protein</fullName>
    </recommendedName>
</protein>
<keyword evidence="1" id="KW-0175">Coiled coil</keyword>
<dbReference type="Proteomes" id="UP000247409">
    <property type="component" value="Unassembled WGS sequence"/>
</dbReference>
<gene>
    <name evidence="3" type="ORF">BWQ96_06676</name>
</gene>
<evidence type="ECO:0000313" key="4">
    <source>
        <dbReference type="Proteomes" id="UP000247409"/>
    </source>
</evidence>
<proteinExistence type="predicted"/>
<keyword evidence="4" id="KW-1185">Reference proteome</keyword>
<comment type="caution">
    <text evidence="3">The sequence shown here is derived from an EMBL/GenBank/DDBJ whole genome shotgun (WGS) entry which is preliminary data.</text>
</comment>
<dbReference type="EMBL" id="NBIV01000119">
    <property type="protein sequence ID" value="PXF43564.1"/>
    <property type="molecule type" value="Genomic_DNA"/>
</dbReference>
<evidence type="ECO:0000313" key="3">
    <source>
        <dbReference type="EMBL" id="PXF43564.1"/>
    </source>
</evidence>
<sequence length="450" mass="49453">MAHAPSSTASVSDPAPQLWISFTGYTAPNFTPRNVVIQFMRASRREFSHVVTASTPCHFSSPIDCKLPLNAQNAFVLYALNPDATTLTEAATVLLRFSLDTTAIHKRLEAAVQQPICLSKTSPTGVQIKYEASTAPPLHLALDESSVLSSIQDDTPSIPTTLAKALTSSSSALDSSFSSVSEEEDAIDHSPSTHSKRKPKVRFTDKLHLIPTTQQLKSDLDNAAIERAQLSNSLTDLSVQVSRLQRELRHVKKSLNLANHSSPCTSFVQPVNHLSMSSSSCAKRQRVVLDAHSVACAYGNGQFRPQGIAVALQYYHNRDIHAVAIASKRAIDTALSSGKSSRDSALQQLIHTGLLAVTNSHSRRQDFIIRYSLDHNAYIVSNESMRYKPSSKQSSKRDQRFIQSFLDSHRIQFMFVANDFVPISPSIRQSKSTDCITTVSRTPVTRSDSF</sequence>
<feature type="domain" description="RNase NYN" evidence="2">
    <location>
        <begin position="284"/>
        <end position="424"/>
    </location>
</feature>
<dbReference type="Gene3D" id="3.40.50.11980">
    <property type="match status" value="1"/>
</dbReference>